<gene>
    <name evidence="2" type="ORF">NG895_28030</name>
</gene>
<evidence type="ECO:0000313" key="3">
    <source>
        <dbReference type="Proteomes" id="UP001155241"/>
    </source>
</evidence>
<feature type="transmembrane region" description="Helical" evidence="1">
    <location>
        <begin position="7"/>
        <end position="27"/>
    </location>
</feature>
<protein>
    <submittedName>
        <fullName evidence="2">Uncharacterized protein</fullName>
    </submittedName>
</protein>
<proteinExistence type="predicted"/>
<dbReference type="EMBL" id="JAMXLR010000092">
    <property type="protein sequence ID" value="MCO6047771.1"/>
    <property type="molecule type" value="Genomic_DNA"/>
</dbReference>
<accession>A0A9X2JJD9</accession>
<evidence type="ECO:0000256" key="1">
    <source>
        <dbReference type="SAM" id="Phobius"/>
    </source>
</evidence>
<keyword evidence="1" id="KW-1133">Transmembrane helix</keyword>
<dbReference type="Proteomes" id="UP001155241">
    <property type="component" value="Unassembled WGS sequence"/>
</dbReference>
<comment type="caution">
    <text evidence="2">The sequence shown here is derived from an EMBL/GenBank/DDBJ whole genome shotgun (WGS) entry which is preliminary data.</text>
</comment>
<name>A0A9X2JJD9_9BACT</name>
<keyword evidence="1" id="KW-0812">Transmembrane</keyword>
<reference evidence="2" key="1">
    <citation type="submission" date="2022-06" db="EMBL/GenBank/DDBJ databases">
        <title>Aeoliella straminimaris, a novel planctomycete from sediments.</title>
        <authorList>
            <person name="Vitorino I.R."/>
            <person name="Lage O.M."/>
        </authorList>
    </citation>
    <scope>NUCLEOTIDE SEQUENCE</scope>
    <source>
        <strain evidence="2">ICT_H6.2</strain>
    </source>
</reference>
<keyword evidence="3" id="KW-1185">Reference proteome</keyword>
<feature type="transmembrane region" description="Helical" evidence="1">
    <location>
        <begin position="89"/>
        <end position="106"/>
    </location>
</feature>
<evidence type="ECO:0000313" key="2">
    <source>
        <dbReference type="EMBL" id="MCO6047771.1"/>
    </source>
</evidence>
<feature type="transmembrane region" description="Helical" evidence="1">
    <location>
        <begin position="139"/>
        <end position="157"/>
    </location>
</feature>
<sequence>MKLNDSKYLWFVGEVTIGILCCLVGLGLASLSDPRRYSLSASDDQYIYGYLLAGLVLTLAGVGLFLYAVKGTTAHMTPELRKQVNTGIGIGYALQCAGLLAATQWPDNLGTALTLMVPGVATFTWGTMKYALGKGYAQAYGLLGLLGVVGLVILILLPERTAGQTTD</sequence>
<keyword evidence="1" id="KW-0472">Membrane</keyword>
<feature type="transmembrane region" description="Helical" evidence="1">
    <location>
        <begin position="47"/>
        <end position="69"/>
    </location>
</feature>
<organism evidence="2 3">
    <name type="scientific">Aeoliella straminimaris</name>
    <dbReference type="NCBI Taxonomy" id="2954799"/>
    <lineage>
        <taxon>Bacteria</taxon>
        <taxon>Pseudomonadati</taxon>
        <taxon>Planctomycetota</taxon>
        <taxon>Planctomycetia</taxon>
        <taxon>Pirellulales</taxon>
        <taxon>Lacipirellulaceae</taxon>
        <taxon>Aeoliella</taxon>
    </lineage>
</organism>
<dbReference type="RefSeq" id="WP_252855878.1">
    <property type="nucleotide sequence ID" value="NZ_JAMXLR010000092.1"/>
</dbReference>
<dbReference type="AlphaFoldDB" id="A0A9X2JJD9"/>